<keyword evidence="2" id="KW-0328">Glycosyltransferase</keyword>
<feature type="transmembrane region" description="Helical" evidence="1">
    <location>
        <begin position="44"/>
        <end position="70"/>
    </location>
</feature>
<proteinExistence type="predicted"/>
<keyword evidence="1" id="KW-0812">Transmembrane</keyword>
<dbReference type="PATRIC" id="fig|1434110.4.peg.2473"/>
<protein>
    <submittedName>
        <fullName evidence="2">Dolichol-phosphate mannosyltransferase</fullName>
    </submittedName>
</protein>
<dbReference type="Proteomes" id="UP000033101">
    <property type="component" value="Chromosome"/>
</dbReference>
<dbReference type="AlphaFoldDB" id="A0A0E3SC52"/>
<feature type="transmembrane region" description="Helical" evidence="1">
    <location>
        <begin position="7"/>
        <end position="24"/>
    </location>
</feature>
<dbReference type="EMBL" id="CP009516">
    <property type="protein sequence ID" value="AKB78426.1"/>
    <property type="molecule type" value="Genomic_DNA"/>
</dbReference>
<evidence type="ECO:0000313" key="3">
    <source>
        <dbReference type="Proteomes" id="UP000033101"/>
    </source>
</evidence>
<sequence length="79" mass="8863">MEFDRPLYCFTLPGFILVAGGLYINLNSVQAFYPDGSLSLESTVVILLLPFIGIFMAFIGILMHSITGLIRYKMNNQNK</sequence>
<dbReference type="GO" id="GO:0016757">
    <property type="term" value="F:glycosyltransferase activity"/>
    <property type="evidence" value="ECO:0007669"/>
    <property type="project" value="UniProtKB-KW"/>
</dbReference>
<keyword evidence="3" id="KW-1185">Reference proteome</keyword>
<name>A0A0E3SC52_9EURY</name>
<dbReference type="HOGENOM" id="CLU_2678909_0_0_2"/>
<gene>
    <name evidence="2" type="ORF">MSHOH_1943</name>
</gene>
<reference evidence="2 3" key="1">
    <citation type="submission" date="2014-07" db="EMBL/GenBank/DDBJ databases">
        <title>Methanogenic archaea and the global carbon cycle.</title>
        <authorList>
            <person name="Henriksen J.R."/>
            <person name="Luke J."/>
            <person name="Reinhart S."/>
            <person name="Benedict M.N."/>
            <person name="Youngblut N.D."/>
            <person name="Metcalf M.E."/>
            <person name="Whitaker R.J."/>
            <person name="Metcalf W.W."/>
        </authorList>
    </citation>
    <scope>NUCLEOTIDE SEQUENCE [LARGE SCALE GENOMIC DNA]</scope>
    <source>
        <strain evidence="2 3">HB-1</strain>
    </source>
</reference>
<evidence type="ECO:0000256" key="1">
    <source>
        <dbReference type="SAM" id="Phobius"/>
    </source>
</evidence>
<dbReference type="KEGG" id="mhor:MSHOH_1943"/>
<organism evidence="2 3">
    <name type="scientific">Methanosarcina horonobensis HB-1 = JCM 15518</name>
    <dbReference type="NCBI Taxonomy" id="1434110"/>
    <lineage>
        <taxon>Archaea</taxon>
        <taxon>Methanobacteriati</taxon>
        <taxon>Methanobacteriota</taxon>
        <taxon>Stenosarchaea group</taxon>
        <taxon>Methanomicrobia</taxon>
        <taxon>Methanosarcinales</taxon>
        <taxon>Methanosarcinaceae</taxon>
        <taxon>Methanosarcina</taxon>
    </lineage>
</organism>
<keyword evidence="1" id="KW-0472">Membrane</keyword>
<keyword evidence="2" id="KW-0808">Transferase</keyword>
<evidence type="ECO:0000313" key="2">
    <source>
        <dbReference type="EMBL" id="AKB78426.1"/>
    </source>
</evidence>
<accession>A0A0E3SC52</accession>
<keyword evidence="1" id="KW-1133">Transmembrane helix</keyword>